<evidence type="ECO:0000256" key="3">
    <source>
        <dbReference type="ARBA" id="ARBA00022692"/>
    </source>
</evidence>
<dbReference type="AlphaFoldDB" id="A0A381VM91"/>
<dbReference type="Pfam" id="PF13715">
    <property type="entry name" value="CarbopepD_reg_2"/>
    <property type="match status" value="1"/>
</dbReference>
<dbReference type="InterPro" id="IPR008969">
    <property type="entry name" value="CarboxyPept-like_regulatory"/>
</dbReference>
<keyword evidence="2" id="KW-0813">Transport</keyword>
<dbReference type="InterPro" id="IPR012910">
    <property type="entry name" value="Plug_dom"/>
</dbReference>
<dbReference type="PROSITE" id="PS52016">
    <property type="entry name" value="TONB_DEPENDENT_REC_3"/>
    <property type="match status" value="1"/>
</dbReference>
<dbReference type="Gene3D" id="2.40.170.20">
    <property type="entry name" value="TonB-dependent receptor, beta-barrel domain"/>
    <property type="match status" value="1"/>
</dbReference>
<evidence type="ECO:0000256" key="6">
    <source>
        <dbReference type="ARBA" id="ARBA00023237"/>
    </source>
</evidence>
<dbReference type="SUPFAM" id="SSF56935">
    <property type="entry name" value="Porins"/>
    <property type="match status" value="1"/>
</dbReference>
<organism evidence="9">
    <name type="scientific">marine metagenome</name>
    <dbReference type="NCBI Taxonomy" id="408172"/>
    <lineage>
        <taxon>unclassified sequences</taxon>
        <taxon>metagenomes</taxon>
        <taxon>ecological metagenomes</taxon>
    </lineage>
</organism>
<dbReference type="Gene3D" id="2.60.40.1120">
    <property type="entry name" value="Carboxypeptidase-like, regulatory domain"/>
    <property type="match status" value="1"/>
</dbReference>
<dbReference type="GO" id="GO:0009279">
    <property type="term" value="C:cell outer membrane"/>
    <property type="evidence" value="ECO:0007669"/>
    <property type="project" value="UniProtKB-SubCell"/>
</dbReference>
<dbReference type="Gene3D" id="2.170.130.10">
    <property type="entry name" value="TonB-dependent receptor, plug domain"/>
    <property type="match status" value="1"/>
</dbReference>
<dbReference type="InterPro" id="IPR037066">
    <property type="entry name" value="Plug_dom_sf"/>
</dbReference>
<name>A0A381VM91_9ZZZZ</name>
<evidence type="ECO:0000256" key="5">
    <source>
        <dbReference type="ARBA" id="ARBA00023136"/>
    </source>
</evidence>
<evidence type="ECO:0000259" key="7">
    <source>
        <dbReference type="Pfam" id="PF00593"/>
    </source>
</evidence>
<dbReference type="SUPFAM" id="SSF49464">
    <property type="entry name" value="Carboxypeptidase regulatory domain-like"/>
    <property type="match status" value="1"/>
</dbReference>
<dbReference type="EMBL" id="UINC01009033">
    <property type="protein sequence ID" value="SVA40583.1"/>
    <property type="molecule type" value="Genomic_DNA"/>
</dbReference>
<keyword evidence="6" id="KW-0998">Cell outer membrane</keyword>
<dbReference type="InterPro" id="IPR039426">
    <property type="entry name" value="TonB-dep_rcpt-like"/>
</dbReference>
<dbReference type="Pfam" id="PF07715">
    <property type="entry name" value="Plug"/>
    <property type="match status" value="1"/>
</dbReference>
<evidence type="ECO:0000259" key="8">
    <source>
        <dbReference type="Pfam" id="PF07715"/>
    </source>
</evidence>
<evidence type="ECO:0000256" key="2">
    <source>
        <dbReference type="ARBA" id="ARBA00022448"/>
    </source>
</evidence>
<evidence type="ECO:0000256" key="4">
    <source>
        <dbReference type="ARBA" id="ARBA00023077"/>
    </source>
</evidence>
<feature type="domain" description="TonB-dependent receptor-like beta-barrel" evidence="7">
    <location>
        <begin position="407"/>
        <end position="835"/>
    </location>
</feature>
<proteinExistence type="predicted"/>
<sequence>MNSSLVNFFLTSILLISTAFSQGSVSGTVSDGLTNNPLPGANVFIEGTSYGAAADADGNYTISNVSDGSYTVTAGYIGYKSSSSEVSVSGADASASFVLDVDPLRSEEVVVTGAASRTTKATAEISVQRINASELTDKNNYSTVDNILAGRVAGVSLTKASGIAGSQFKMQMRSGGGLNGDGQPVFFVDGVKVENSNWRAGGDAPDIGVTALASLNPEDIESIEVIKGPAGASSYGTGGSNGVVLITTKRGKSNTGDNWKMSYKGTFGTNDQDREYDESEFRSYKWVNDYFQPGEITKHSVSVSGGSEKTNLYFSIDNPYEEMHTPNNWMDQQNIRANLDFRPNNKFNFMASTAFNSAEMEFPGRYRADGVFGAVTYAANPWVMMDPTKEAYFDYQTEKNYINSFVGSITGEVSPFADNAGALNGLSARFTYGINDRDNRNIYTAQVTNEDETGESDEGVKSISQRNSQVATFNWDVKYDYQLGGISASSIVGSQSFDERAREFGASREGFVTDQITTISAGAIEGETYDFMDHFRSAGLFTEHNFSLNQTFFGSFMLRRDYASVLGSTSSDITYPRFSGAVRLDRLGVVPQPISFLKLRAAYGETGILPGRIDGIPQLWSAVNSQYGVGAVLTDIGNPEIKPERIKEFEVGFEAEVANFAFDFTYYNQTANESIVDRDNVGSSGMTQSPGKFNVGEIQGSGWESQIFAYFGGQALGGWKLDLTLTNSYQENEVISMGGADPIYGGPGGGKQAFAEGFPKHAFYNDINIGALFSDGTNVMENDLHPMYDEVMPAGAYYGDNVSDGKVYLGTGMPDKIGSFGFNLNLFGFDLSGLFNWKTGHVLYNEARVDMIWWAVDMQDGDGSDPNDVCGTNVIRYDELAEMLGFGNHCAGHTELTDYSSQEYIDAANEYSRTNPFFDANSIQPGDFIKLRELSLSYNVSKLTKSLPLLGNLKNLTLGVSGTNLWAKYHEDFTGVDPEINSMGYHGGPQNMMQAGSLPTPKSVNMFIKFNI</sequence>
<evidence type="ECO:0000313" key="9">
    <source>
        <dbReference type="EMBL" id="SVA40583.1"/>
    </source>
</evidence>
<accession>A0A381VM91</accession>
<protein>
    <recommendedName>
        <fullName evidence="10">TonB-dependent receptor plug domain-containing protein</fullName>
    </recommendedName>
</protein>
<gene>
    <name evidence="9" type="ORF">METZ01_LOCUS93437</name>
</gene>
<comment type="subcellular location">
    <subcellularLocation>
        <location evidence="1">Cell outer membrane</location>
        <topology evidence="1">Multi-pass membrane protein</topology>
    </subcellularLocation>
</comment>
<evidence type="ECO:0008006" key="10">
    <source>
        <dbReference type="Google" id="ProtNLM"/>
    </source>
</evidence>
<evidence type="ECO:0000256" key="1">
    <source>
        <dbReference type="ARBA" id="ARBA00004571"/>
    </source>
</evidence>
<dbReference type="Pfam" id="PF00593">
    <property type="entry name" value="TonB_dep_Rec_b-barrel"/>
    <property type="match status" value="1"/>
</dbReference>
<feature type="domain" description="TonB-dependent receptor plug" evidence="8">
    <location>
        <begin position="121"/>
        <end position="243"/>
    </location>
</feature>
<keyword evidence="3" id="KW-0812">Transmembrane</keyword>
<keyword evidence="4" id="KW-0798">TonB box</keyword>
<reference evidence="9" key="1">
    <citation type="submission" date="2018-05" db="EMBL/GenBank/DDBJ databases">
        <authorList>
            <person name="Lanie J.A."/>
            <person name="Ng W.-L."/>
            <person name="Kazmierczak K.M."/>
            <person name="Andrzejewski T.M."/>
            <person name="Davidsen T.M."/>
            <person name="Wayne K.J."/>
            <person name="Tettelin H."/>
            <person name="Glass J.I."/>
            <person name="Rusch D."/>
            <person name="Podicherti R."/>
            <person name="Tsui H.-C.T."/>
            <person name="Winkler M.E."/>
        </authorList>
    </citation>
    <scope>NUCLEOTIDE SEQUENCE</scope>
</reference>
<dbReference type="InterPro" id="IPR000531">
    <property type="entry name" value="Beta-barrel_TonB"/>
</dbReference>
<keyword evidence="5" id="KW-0472">Membrane</keyword>
<dbReference type="InterPro" id="IPR036942">
    <property type="entry name" value="Beta-barrel_TonB_sf"/>
</dbReference>